<feature type="domain" description="Cystatin fetuin-B-type" evidence="6">
    <location>
        <begin position="145"/>
        <end position="258"/>
    </location>
</feature>
<sequence length="363" mass="39996">MRTEMKLWVLLLLAGLCVQRASLIPGPPPTCETPAVLKFAELALNKINADRQEGYIFAFNRVHDVQKEYKETGGAVYNLTIDFLETMCHVFTRKNQSDCQIRRVGDVPKYGNCETSIFVDSTEQKVELYKYSCTMQSVPSLVIVGVCPDCPVGINLDDPKVLNAADLSLKKFNEMSSLPNYFALLNVTRASMQWVVGPSYFVEYTIQETVCSKAAPGVDVSQCKLMDCEFAHRGLCTGSHMEVRLTPEMKVHIEAKCEIFEPEAGKAEKANHAREGAHSSDSGEEQKPADQSHKHEHGHLHPHEHHHPQASNDGPSRPKARAPLGSVQVLPPPVLPVPSRAPPTASGCPGNSTHNLYLGNFGI</sequence>
<dbReference type="SUPFAM" id="SSF54403">
    <property type="entry name" value="Cystatin/monellin"/>
    <property type="match status" value="2"/>
</dbReference>
<gene>
    <name evidence="7" type="ORF">ANANG_G00093000</name>
</gene>
<dbReference type="InterPro" id="IPR046350">
    <property type="entry name" value="Cystatin_sf"/>
</dbReference>
<feature type="compositionally biased region" description="Basic and acidic residues" evidence="4">
    <location>
        <begin position="284"/>
        <end position="293"/>
    </location>
</feature>
<dbReference type="AlphaFoldDB" id="A0A9D3MMH3"/>
<evidence type="ECO:0000313" key="8">
    <source>
        <dbReference type="Proteomes" id="UP001044222"/>
    </source>
</evidence>
<name>A0A9D3MMH3_ANGAN</name>
<evidence type="ECO:0000256" key="3">
    <source>
        <dbReference type="ARBA" id="ARBA00023180"/>
    </source>
</evidence>
<organism evidence="7 8">
    <name type="scientific">Anguilla anguilla</name>
    <name type="common">European freshwater eel</name>
    <name type="synonym">Muraena anguilla</name>
    <dbReference type="NCBI Taxonomy" id="7936"/>
    <lineage>
        <taxon>Eukaryota</taxon>
        <taxon>Metazoa</taxon>
        <taxon>Chordata</taxon>
        <taxon>Craniata</taxon>
        <taxon>Vertebrata</taxon>
        <taxon>Euteleostomi</taxon>
        <taxon>Actinopterygii</taxon>
        <taxon>Neopterygii</taxon>
        <taxon>Teleostei</taxon>
        <taxon>Anguilliformes</taxon>
        <taxon>Anguillidae</taxon>
        <taxon>Anguilla</taxon>
    </lineage>
</organism>
<feature type="compositionally biased region" description="Basic and acidic residues" evidence="4">
    <location>
        <begin position="266"/>
        <end position="278"/>
    </location>
</feature>
<keyword evidence="8" id="KW-1185">Reference proteome</keyword>
<feature type="region of interest" description="Disordered" evidence="4">
    <location>
        <begin position="266"/>
        <end position="348"/>
    </location>
</feature>
<dbReference type="Gene3D" id="3.10.450.10">
    <property type="match status" value="2"/>
</dbReference>
<dbReference type="Proteomes" id="UP001044222">
    <property type="component" value="Unassembled WGS sequence"/>
</dbReference>
<protein>
    <recommendedName>
        <fullName evidence="6">Cystatin fetuin-B-type domain-containing protein</fullName>
    </recommendedName>
</protein>
<dbReference type="CDD" id="cd00042">
    <property type="entry name" value="CY"/>
    <property type="match status" value="1"/>
</dbReference>
<feature type="compositionally biased region" description="Basic residues" evidence="4">
    <location>
        <begin position="294"/>
        <end position="308"/>
    </location>
</feature>
<dbReference type="InterPro" id="IPR050735">
    <property type="entry name" value="Kininogen_Fetuin_HRG"/>
</dbReference>
<dbReference type="GO" id="GO:0004869">
    <property type="term" value="F:cysteine-type endopeptidase inhibitor activity"/>
    <property type="evidence" value="ECO:0007669"/>
    <property type="project" value="InterPro"/>
</dbReference>
<keyword evidence="3" id="KW-0325">Glycoprotein</keyword>
<proteinExistence type="predicted"/>
<dbReference type="SMART" id="SM00043">
    <property type="entry name" value="CY"/>
    <property type="match status" value="2"/>
</dbReference>
<dbReference type="PROSITE" id="PS51530">
    <property type="entry name" value="CYSTATIN_FETUIN_B"/>
    <property type="match status" value="1"/>
</dbReference>
<dbReference type="InterPro" id="IPR025764">
    <property type="entry name" value="Cystatin_Fetuin_B"/>
</dbReference>
<dbReference type="PANTHER" id="PTHR13814:SF17">
    <property type="entry name" value="FETUIN-B PRECURSOR"/>
    <property type="match status" value="1"/>
</dbReference>
<dbReference type="Pfam" id="PF00031">
    <property type="entry name" value="Cystatin"/>
    <property type="match status" value="1"/>
</dbReference>
<feature type="signal peptide" evidence="5">
    <location>
        <begin position="1"/>
        <end position="23"/>
    </location>
</feature>
<evidence type="ECO:0000256" key="4">
    <source>
        <dbReference type="SAM" id="MobiDB-lite"/>
    </source>
</evidence>
<dbReference type="PANTHER" id="PTHR13814">
    <property type="entry name" value="FETUIN"/>
    <property type="match status" value="1"/>
</dbReference>
<dbReference type="InterPro" id="IPR000010">
    <property type="entry name" value="Cystatin_dom"/>
</dbReference>
<reference evidence="7" key="1">
    <citation type="submission" date="2021-01" db="EMBL/GenBank/DDBJ databases">
        <title>A chromosome-scale assembly of European eel, Anguilla anguilla.</title>
        <authorList>
            <person name="Henkel C."/>
            <person name="Jong-Raadsen S.A."/>
            <person name="Dufour S."/>
            <person name="Weltzien F.-A."/>
            <person name="Palstra A.P."/>
            <person name="Pelster B."/>
            <person name="Spaink H.P."/>
            <person name="Van Den Thillart G.E."/>
            <person name="Jansen H."/>
            <person name="Zahm M."/>
            <person name="Klopp C."/>
            <person name="Cedric C."/>
            <person name="Louis A."/>
            <person name="Berthelot C."/>
            <person name="Parey E."/>
            <person name="Roest Crollius H."/>
            <person name="Montfort J."/>
            <person name="Robinson-Rechavi M."/>
            <person name="Bucao C."/>
            <person name="Bouchez O."/>
            <person name="Gislard M."/>
            <person name="Lluch J."/>
            <person name="Milhes M."/>
            <person name="Lampietro C."/>
            <person name="Lopez Roques C."/>
            <person name="Donnadieu C."/>
            <person name="Braasch I."/>
            <person name="Desvignes T."/>
            <person name="Postlethwait J."/>
            <person name="Bobe J."/>
            <person name="Guiguen Y."/>
            <person name="Dirks R."/>
        </authorList>
    </citation>
    <scope>NUCLEOTIDE SEQUENCE</scope>
    <source>
        <strain evidence="7">Tag_6206</strain>
        <tissue evidence="7">Liver</tissue>
    </source>
</reference>
<keyword evidence="1 5" id="KW-0732">Signal</keyword>
<dbReference type="GO" id="GO:0005576">
    <property type="term" value="C:extracellular region"/>
    <property type="evidence" value="ECO:0007669"/>
    <property type="project" value="TreeGrafter"/>
</dbReference>
<keyword evidence="2" id="KW-1015">Disulfide bond</keyword>
<comment type="caution">
    <text evidence="7">The sequence shown here is derived from an EMBL/GenBank/DDBJ whole genome shotgun (WGS) entry which is preliminary data.</text>
</comment>
<evidence type="ECO:0000259" key="6">
    <source>
        <dbReference type="PROSITE" id="PS51530"/>
    </source>
</evidence>
<dbReference type="EMBL" id="JAFIRN010000004">
    <property type="protein sequence ID" value="KAG5851405.1"/>
    <property type="molecule type" value="Genomic_DNA"/>
</dbReference>
<evidence type="ECO:0000313" key="7">
    <source>
        <dbReference type="EMBL" id="KAG5851405.1"/>
    </source>
</evidence>
<evidence type="ECO:0000256" key="2">
    <source>
        <dbReference type="ARBA" id="ARBA00023157"/>
    </source>
</evidence>
<feature type="chain" id="PRO_5038513938" description="Cystatin fetuin-B-type domain-containing protein" evidence="5">
    <location>
        <begin position="24"/>
        <end position="363"/>
    </location>
</feature>
<evidence type="ECO:0000256" key="5">
    <source>
        <dbReference type="SAM" id="SignalP"/>
    </source>
</evidence>
<evidence type="ECO:0000256" key="1">
    <source>
        <dbReference type="ARBA" id="ARBA00022729"/>
    </source>
</evidence>
<feature type="compositionally biased region" description="Pro residues" evidence="4">
    <location>
        <begin position="330"/>
        <end position="341"/>
    </location>
</feature>
<accession>A0A9D3MMH3</accession>